<dbReference type="EMBL" id="CP004144">
    <property type="protein sequence ID" value="AGF98088.1"/>
    <property type="molecule type" value="Genomic_DNA"/>
</dbReference>
<dbReference type="AlphaFoldDB" id="M1QCW1"/>
<organism evidence="1 2">
    <name type="scientific">Methanosarcina mazei Tuc01</name>
    <dbReference type="NCBI Taxonomy" id="1236903"/>
    <lineage>
        <taxon>Archaea</taxon>
        <taxon>Methanobacteriati</taxon>
        <taxon>Methanobacteriota</taxon>
        <taxon>Stenosarchaea group</taxon>
        <taxon>Methanomicrobia</taxon>
        <taxon>Methanosarcinales</taxon>
        <taxon>Methanosarcinaceae</taxon>
        <taxon>Methanosarcina</taxon>
    </lineage>
</organism>
<dbReference type="KEGG" id="mmaz:MmTuc01_2804"/>
<dbReference type="Proteomes" id="UP000011718">
    <property type="component" value="Chromosome"/>
</dbReference>
<reference evidence="1 2" key="1">
    <citation type="journal article" date="2013" name="Genome Announc.">
        <title>Complete Genome of a Methanosarcina mazei Strain Isolated from Sediment Samples from an Amazonian Flooded Area.</title>
        <authorList>
            <person name="Assis das Gracas D."/>
            <person name="Thiago Juca Ramos R."/>
            <person name="Vieira Araujo A.C."/>
            <person name="Zahlouth R."/>
            <person name="Ribeiro Carneiro A."/>
            <person name="Souza Lopes T."/>
            <person name="Azevedo Barauna R."/>
            <person name="Azevedo V."/>
            <person name="Cruz Schneider M.P."/>
            <person name="Pellizari V.H."/>
            <person name="Silva A."/>
        </authorList>
    </citation>
    <scope>NUCLEOTIDE SEQUENCE [LARGE SCALE GENOMIC DNA]</scope>
    <source>
        <strain evidence="1 2">Tuc01</strain>
    </source>
</reference>
<protein>
    <submittedName>
        <fullName evidence="1">Uncharacterized protein</fullName>
    </submittedName>
</protein>
<accession>M1QCW1</accession>
<dbReference type="BioCyc" id="MMAZ1236903:G139K-2673-MONOMER"/>
<evidence type="ECO:0000313" key="1">
    <source>
        <dbReference type="EMBL" id="AGF98088.1"/>
    </source>
</evidence>
<gene>
    <name evidence="1" type="ORF">MmTuc01_2804</name>
</gene>
<evidence type="ECO:0000313" key="2">
    <source>
        <dbReference type="Proteomes" id="UP000011718"/>
    </source>
</evidence>
<sequence>MQILPDVRANDFQLAIDDRYRRVHIWSHIAITNLAWPKRKN</sequence>
<name>M1QCW1_METMZ</name>
<dbReference type="HOGENOM" id="CLU_3263811_0_0_2"/>
<proteinExistence type="predicted"/>